<dbReference type="AlphaFoldDB" id="A0A2T7T7N7"/>
<reference evidence="1 2" key="1">
    <citation type="submission" date="2013-12" db="EMBL/GenBank/DDBJ databases">
        <title>Annotated genome of Streptomyces scopuliridis.</title>
        <authorList>
            <person name="Olson J.B."/>
        </authorList>
    </citation>
    <scope>NUCLEOTIDE SEQUENCE [LARGE SCALE GENOMIC DNA]</scope>
    <source>
        <strain evidence="1 2">RB72</strain>
    </source>
</reference>
<organism evidence="1 2">
    <name type="scientific">Streptomyces scopuliridis RB72</name>
    <dbReference type="NCBI Taxonomy" id="1440053"/>
    <lineage>
        <taxon>Bacteria</taxon>
        <taxon>Bacillati</taxon>
        <taxon>Actinomycetota</taxon>
        <taxon>Actinomycetes</taxon>
        <taxon>Kitasatosporales</taxon>
        <taxon>Streptomycetaceae</taxon>
        <taxon>Streptomyces</taxon>
    </lineage>
</organism>
<dbReference type="EMBL" id="AZSP01000150">
    <property type="protein sequence ID" value="PVE11159.1"/>
    <property type="molecule type" value="Genomic_DNA"/>
</dbReference>
<protein>
    <submittedName>
        <fullName evidence="1">Uncharacterized protein</fullName>
    </submittedName>
</protein>
<name>A0A2T7T7N7_9ACTN</name>
<evidence type="ECO:0000313" key="1">
    <source>
        <dbReference type="EMBL" id="PVE11159.1"/>
    </source>
</evidence>
<gene>
    <name evidence="1" type="ORF">Y717_17350</name>
</gene>
<comment type="caution">
    <text evidence="1">The sequence shown here is derived from an EMBL/GenBank/DDBJ whole genome shotgun (WGS) entry which is preliminary data.</text>
</comment>
<sequence>MASVMGLLEERETAARAAVEELQVEADRILAELGVAEAVLEHRVIARVELAEALAAGGDAADPPRLEVQVPARPARVDKVPVAGATVVRCREGMTVEALAPEYRRIVELLQGEGGDGEGVSAKELAARLGLELVPAKIEGVRSRAKRLVEREWLKASPSGRFMPRASAAPAAGS</sequence>
<accession>A0A2T7T7N7</accession>
<dbReference type="Proteomes" id="UP000245992">
    <property type="component" value="Unassembled WGS sequence"/>
</dbReference>
<proteinExistence type="predicted"/>
<dbReference type="RefSeq" id="WP_030353161.1">
    <property type="nucleotide sequence ID" value="NZ_AZSP01000150.1"/>
</dbReference>
<evidence type="ECO:0000313" key="2">
    <source>
        <dbReference type="Proteomes" id="UP000245992"/>
    </source>
</evidence>
<keyword evidence="2" id="KW-1185">Reference proteome</keyword>